<proteinExistence type="predicted"/>
<accession>A0A812MZ42</accession>
<dbReference type="Proteomes" id="UP000601435">
    <property type="component" value="Unassembled WGS sequence"/>
</dbReference>
<protein>
    <submittedName>
        <fullName evidence="1">Dbo protein</fullName>
    </submittedName>
</protein>
<name>A0A812MZ42_9DINO</name>
<keyword evidence="2" id="KW-1185">Reference proteome</keyword>
<dbReference type="AlphaFoldDB" id="A0A812MZ42"/>
<sequence>MSVGSDCSVICGLIKLGDIEALKRFTPVCFDWSLCDSPYKTPVLHAAILDGVTRPELHDNILEILSWLLKMGADPQQKAPSNANRFDIWKTHRPETTTVTLKCAGHTALSLALALREALMGSGVDFPDECTFLEAV</sequence>
<evidence type="ECO:0000313" key="2">
    <source>
        <dbReference type="Proteomes" id="UP000601435"/>
    </source>
</evidence>
<dbReference type="EMBL" id="CAJNJA010011821">
    <property type="protein sequence ID" value="CAE7280864.1"/>
    <property type="molecule type" value="Genomic_DNA"/>
</dbReference>
<evidence type="ECO:0000313" key="1">
    <source>
        <dbReference type="EMBL" id="CAE7280864.1"/>
    </source>
</evidence>
<reference evidence="1" key="1">
    <citation type="submission" date="2021-02" db="EMBL/GenBank/DDBJ databases">
        <authorList>
            <person name="Dougan E. K."/>
            <person name="Rhodes N."/>
            <person name="Thang M."/>
            <person name="Chan C."/>
        </authorList>
    </citation>
    <scope>NUCLEOTIDE SEQUENCE</scope>
</reference>
<organism evidence="1 2">
    <name type="scientific">Symbiodinium necroappetens</name>
    <dbReference type="NCBI Taxonomy" id="1628268"/>
    <lineage>
        <taxon>Eukaryota</taxon>
        <taxon>Sar</taxon>
        <taxon>Alveolata</taxon>
        <taxon>Dinophyceae</taxon>
        <taxon>Suessiales</taxon>
        <taxon>Symbiodiniaceae</taxon>
        <taxon>Symbiodinium</taxon>
    </lineage>
</organism>
<dbReference type="OrthoDB" id="6359943at2759"/>
<comment type="caution">
    <text evidence="1">The sequence shown here is derived from an EMBL/GenBank/DDBJ whole genome shotgun (WGS) entry which is preliminary data.</text>
</comment>
<feature type="non-terminal residue" evidence="1">
    <location>
        <position position="136"/>
    </location>
</feature>
<gene>
    <name evidence="1" type="primary">dbo</name>
    <name evidence="1" type="ORF">SNEC2469_LOCUS6840</name>
</gene>